<protein>
    <submittedName>
        <fullName evidence="2">Uncharacterized protein</fullName>
    </submittedName>
</protein>
<name>A0AAV9J6Q2_9PEZI</name>
<evidence type="ECO:0000256" key="1">
    <source>
        <dbReference type="SAM" id="SignalP"/>
    </source>
</evidence>
<feature type="chain" id="PRO_5043384453" evidence="1">
    <location>
        <begin position="21"/>
        <end position="203"/>
    </location>
</feature>
<dbReference type="EMBL" id="JAVFHQ010000068">
    <property type="protein sequence ID" value="KAK4540388.1"/>
    <property type="molecule type" value="Genomic_DNA"/>
</dbReference>
<reference evidence="2 3" key="1">
    <citation type="submission" date="2021-11" db="EMBL/GenBank/DDBJ databases">
        <title>Black yeast isolated from Biological Soil Crust.</title>
        <authorList>
            <person name="Kurbessoian T."/>
        </authorList>
    </citation>
    <scope>NUCLEOTIDE SEQUENCE [LARGE SCALE GENOMIC DNA]</scope>
    <source>
        <strain evidence="2 3">CCFEE 5522</strain>
    </source>
</reference>
<evidence type="ECO:0000313" key="2">
    <source>
        <dbReference type="EMBL" id="KAK4540388.1"/>
    </source>
</evidence>
<dbReference type="Proteomes" id="UP001324427">
    <property type="component" value="Unassembled WGS sequence"/>
</dbReference>
<feature type="signal peptide" evidence="1">
    <location>
        <begin position="1"/>
        <end position="20"/>
    </location>
</feature>
<keyword evidence="1" id="KW-0732">Signal</keyword>
<sequence>MHPVTATLLSLLQLAAISNCWPTDRDAALDTLKKRSPQCCAIWDFHADMCIETIEQNLDPYTPFTNTGNPCTDVTERPTTVPPGCAVYLASWLRCAKCCDLWEFETADTWAGKNRNGNGRCVLSTQPYTQEATTACKMSLFGPKPQVPEGCKYWVPQTNECLTEDEALDQVEAAPQEDPRIPGFVYPNYHELESNIPGWQMNP</sequence>
<accession>A0AAV9J6Q2</accession>
<organism evidence="2 3">
    <name type="scientific">Oleoguttula mirabilis</name>
    <dbReference type="NCBI Taxonomy" id="1507867"/>
    <lineage>
        <taxon>Eukaryota</taxon>
        <taxon>Fungi</taxon>
        <taxon>Dikarya</taxon>
        <taxon>Ascomycota</taxon>
        <taxon>Pezizomycotina</taxon>
        <taxon>Dothideomycetes</taxon>
        <taxon>Dothideomycetidae</taxon>
        <taxon>Mycosphaerellales</taxon>
        <taxon>Teratosphaeriaceae</taxon>
        <taxon>Oleoguttula</taxon>
    </lineage>
</organism>
<proteinExistence type="predicted"/>
<keyword evidence="3" id="KW-1185">Reference proteome</keyword>
<gene>
    <name evidence="2" type="ORF">LTR36_009245</name>
</gene>
<comment type="caution">
    <text evidence="2">The sequence shown here is derived from an EMBL/GenBank/DDBJ whole genome shotgun (WGS) entry which is preliminary data.</text>
</comment>
<evidence type="ECO:0000313" key="3">
    <source>
        <dbReference type="Proteomes" id="UP001324427"/>
    </source>
</evidence>
<dbReference type="AlphaFoldDB" id="A0AAV9J6Q2"/>